<feature type="non-terminal residue" evidence="2">
    <location>
        <position position="72"/>
    </location>
</feature>
<keyword evidence="1" id="KW-0812">Transmembrane</keyword>
<sequence length="72" mass="8225">MNKKGNEFDALVIGFIATFIFYGILWVIFTVVMGNPVHRIFILLGGSWPEGAIQFFTFFPFFWALIMLGSKT</sequence>
<keyword evidence="1" id="KW-0472">Membrane</keyword>
<feature type="transmembrane region" description="Helical" evidence="1">
    <location>
        <begin position="12"/>
        <end position="32"/>
    </location>
</feature>
<accession>A0A383F108</accession>
<gene>
    <name evidence="2" type="ORF">METZ01_LOCUS514979</name>
</gene>
<evidence type="ECO:0000313" key="2">
    <source>
        <dbReference type="EMBL" id="SVE62125.1"/>
    </source>
</evidence>
<organism evidence="2">
    <name type="scientific">marine metagenome</name>
    <dbReference type="NCBI Taxonomy" id="408172"/>
    <lineage>
        <taxon>unclassified sequences</taxon>
        <taxon>metagenomes</taxon>
        <taxon>ecological metagenomes</taxon>
    </lineage>
</organism>
<dbReference type="EMBL" id="UINC01230130">
    <property type="protein sequence ID" value="SVE62125.1"/>
    <property type="molecule type" value="Genomic_DNA"/>
</dbReference>
<reference evidence="2" key="1">
    <citation type="submission" date="2018-05" db="EMBL/GenBank/DDBJ databases">
        <authorList>
            <person name="Lanie J.A."/>
            <person name="Ng W.-L."/>
            <person name="Kazmierczak K.M."/>
            <person name="Andrzejewski T.M."/>
            <person name="Davidsen T.M."/>
            <person name="Wayne K.J."/>
            <person name="Tettelin H."/>
            <person name="Glass J.I."/>
            <person name="Rusch D."/>
            <person name="Podicherti R."/>
            <person name="Tsui H.-C.T."/>
            <person name="Winkler M.E."/>
        </authorList>
    </citation>
    <scope>NUCLEOTIDE SEQUENCE</scope>
</reference>
<feature type="transmembrane region" description="Helical" evidence="1">
    <location>
        <begin position="52"/>
        <end position="70"/>
    </location>
</feature>
<name>A0A383F108_9ZZZZ</name>
<evidence type="ECO:0000256" key="1">
    <source>
        <dbReference type="SAM" id="Phobius"/>
    </source>
</evidence>
<dbReference type="AlphaFoldDB" id="A0A383F108"/>
<protein>
    <submittedName>
        <fullName evidence="2">Uncharacterized protein</fullName>
    </submittedName>
</protein>
<keyword evidence="1" id="KW-1133">Transmembrane helix</keyword>
<proteinExistence type="predicted"/>